<organism evidence="2 3">
    <name type="scientific">Cicer arietinum</name>
    <name type="common">Chickpea</name>
    <name type="synonym">Garbanzo</name>
    <dbReference type="NCBI Taxonomy" id="3827"/>
    <lineage>
        <taxon>Eukaryota</taxon>
        <taxon>Viridiplantae</taxon>
        <taxon>Streptophyta</taxon>
        <taxon>Embryophyta</taxon>
        <taxon>Tracheophyta</taxon>
        <taxon>Spermatophyta</taxon>
        <taxon>Magnoliopsida</taxon>
        <taxon>eudicotyledons</taxon>
        <taxon>Gunneridae</taxon>
        <taxon>Pentapetalae</taxon>
        <taxon>rosids</taxon>
        <taxon>fabids</taxon>
        <taxon>Fabales</taxon>
        <taxon>Fabaceae</taxon>
        <taxon>Papilionoideae</taxon>
        <taxon>50 kb inversion clade</taxon>
        <taxon>NPAAA clade</taxon>
        <taxon>Hologalegina</taxon>
        <taxon>IRL clade</taxon>
        <taxon>Cicereae</taxon>
        <taxon>Cicer</taxon>
    </lineage>
</organism>
<dbReference type="PANTHER" id="PTHR47592">
    <property type="entry name" value="PBF68 PROTEIN"/>
    <property type="match status" value="1"/>
</dbReference>
<protein>
    <submittedName>
        <fullName evidence="3">Uncharacterized protein LOC101512139</fullName>
    </submittedName>
</protein>
<dbReference type="RefSeq" id="XP_004510950.1">
    <property type="nucleotide sequence ID" value="XM_004510893.1"/>
</dbReference>
<reference evidence="3" key="2">
    <citation type="submission" date="2025-08" db="UniProtKB">
        <authorList>
            <consortium name="RefSeq"/>
        </authorList>
    </citation>
    <scope>IDENTIFICATION</scope>
    <source>
        <tissue evidence="3">Etiolated seedlings</tissue>
    </source>
</reference>
<dbReference type="PaxDb" id="3827-XP_004510950.1"/>
<feature type="domain" description="Retrovirus-related Pol polyprotein from transposon TNT 1-94-like beta-barrel" evidence="1">
    <location>
        <begin position="175"/>
        <end position="255"/>
    </location>
</feature>
<dbReference type="STRING" id="3827.A0A1S2YWB5"/>
<dbReference type="OrthoDB" id="2015125at2759"/>
<gene>
    <name evidence="3" type="primary">LOC101512139</name>
</gene>
<sequence length="306" mass="35060">MFNYIVCAIEEFKDISTLSLEELQGTLEARELRMEEKNIMKSGDQALTAQVYKKRDKKNKWKKNKFKISEDKYESSSKGGSANGKPKGKSKNFDKKKVQYYNCDKFRHFVDEYWCGKGKKKKKDEDEACAAQEDDSDSNTVLLMATTNEERFSLDSGTVLLMASTNEEHFSSQLWFLDAGCSNHMTSHKEPLMDIDTSRRSKIRFADDRTLEVEGAGNMVIRRRNGKTMVIENVLYVPRMKSNLLSIGQLIQKGYQVIMKDDTLKMYDGEKNMILKAHLSKNITFVINIQATDIQCLKAVSLGDED</sequence>
<keyword evidence="2" id="KW-1185">Reference proteome</keyword>
<dbReference type="Pfam" id="PF22936">
    <property type="entry name" value="Pol_BBD"/>
    <property type="match status" value="1"/>
</dbReference>
<dbReference type="KEGG" id="cam:101512139"/>
<dbReference type="eggNOG" id="KOG0017">
    <property type="taxonomic scope" value="Eukaryota"/>
</dbReference>
<name>A0A1S2YWB5_CICAR</name>
<proteinExistence type="predicted"/>
<dbReference type="AlphaFoldDB" id="A0A1S2YWB5"/>
<accession>A0A1S2YWB5</accession>
<dbReference type="GeneID" id="101512139"/>
<dbReference type="Proteomes" id="UP000087171">
    <property type="component" value="Chromosome Ca7"/>
</dbReference>
<evidence type="ECO:0000313" key="3">
    <source>
        <dbReference type="RefSeq" id="XP_004510950.1"/>
    </source>
</evidence>
<dbReference type="PANTHER" id="PTHR47592:SF30">
    <property type="entry name" value="CCHC-TYPE DOMAIN-CONTAINING PROTEIN"/>
    <property type="match status" value="1"/>
</dbReference>
<reference evidence="2" key="1">
    <citation type="journal article" date="2013" name="Nat. Biotechnol.">
        <title>Draft genome sequence of chickpea (Cicer arietinum) provides a resource for trait improvement.</title>
        <authorList>
            <person name="Varshney R.K."/>
            <person name="Song C."/>
            <person name="Saxena R.K."/>
            <person name="Azam S."/>
            <person name="Yu S."/>
            <person name="Sharpe A.G."/>
            <person name="Cannon S."/>
            <person name="Baek J."/>
            <person name="Rosen B.D."/>
            <person name="Tar'an B."/>
            <person name="Millan T."/>
            <person name="Zhang X."/>
            <person name="Ramsay L.D."/>
            <person name="Iwata A."/>
            <person name="Wang Y."/>
            <person name="Nelson W."/>
            <person name="Farmer A.D."/>
            <person name="Gaur P.M."/>
            <person name="Soderlund C."/>
            <person name="Penmetsa R.V."/>
            <person name="Xu C."/>
            <person name="Bharti A.K."/>
            <person name="He W."/>
            <person name="Winter P."/>
            <person name="Zhao S."/>
            <person name="Hane J.K."/>
            <person name="Carrasquilla-Garcia N."/>
            <person name="Condie J.A."/>
            <person name="Upadhyaya H.D."/>
            <person name="Luo M.C."/>
            <person name="Thudi M."/>
            <person name="Gowda C.L."/>
            <person name="Singh N.P."/>
            <person name="Lichtenzveig J."/>
            <person name="Gali K.K."/>
            <person name="Rubio J."/>
            <person name="Nadarajan N."/>
            <person name="Dolezel J."/>
            <person name="Bansal K.C."/>
            <person name="Xu X."/>
            <person name="Edwards D."/>
            <person name="Zhang G."/>
            <person name="Kahl G."/>
            <person name="Gil J."/>
            <person name="Singh K.B."/>
            <person name="Datta S.K."/>
            <person name="Jackson S.A."/>
            <person name="Wang J."/>
            <person name="Cook D.R."/>
        </authorList>
    </citation>
    <scope>NUCLEOTIDE SEQUENCE [LARGE SCALE GENOMIC DNA]</scope>
    <source>
        <strain evidence="2">cv. CDC Frontier</strain>
    </source>
</reference>
<evidence type="ECO:0000313" key="2">
    <source>
        <dbReference type="Proteomes" id="UP000087171"/>
    </source>
</evidence>
<evidence type="ECO:0000259" key="1">
    <source>
        <dbReference type="Pfam" id="PF22936"/>
    </source>
</evidence>
<dbReference type="InterPro" id="IPR054722">
    <property type="entry name" value="PolX-like_BBD"/>
</dbReference>